<comment type="pathway">
    <text evidence="1">Nucleotide-sugar biosynthesis; UDP-alpha-D-glucuronate biosynthesis; UDP-alpha-D-glucuronate from UDP-alpha-D-glucose: step 1/1.</text>
</comment>
<dbReference type="InterPro" id="IPR008927">
    <property type="entry name" value="6-PGluconate_DH-like_C_sf"/>
</dbReference>
<dbReference type="GO" id="GO:0003979">
    <property type="term" value="F:UDP-glucose 6-dehydrogenase activity"/>
    <property type="evidence" value="ECO:0007669"/>
    <property type="project" value="UniProtKB-EC"/>
</dbReference>
<keyword evidence="6 9" id="KW-0520">NAD</keyword>
<proteinExistence type="inferred from homology"/>
<gene>
    <name evidence="12" type="ORF">Pmar_PMAR025860</name>
</gene>
<feature type="compositionally biased region" description="Basic residues" evidence="10">
    <location>
        <begin position="23"/>
        <end position="39"/>
    </location>
</feature>
<feature type="binding site" evidence="9">
    <location>
        <position position="487"/>
    </location>
    <ligand>
        <name>NAD(+)</name>
        <dbReference type="ChEBI" id="CHEBI:57540"/>
    </ligand>
</feature>
<evidence type="ECO:0000313" key="13">
    <source>
        <dbReference type="Proteomes" id="UP000007800"/>
    </source>
</evidence>
<evidence type="ECO:0000256" key="6">
    <source>
        <dbReference type="ARBA" id="ARBA00023027"/>
    </source>
</evidence>
<accession>C5LUX2</accession>
<sequence>MTSQFQFHCDESNRLHLPPQQHYPRKSGIRRKASQARRHPRSVVLMATDFTPMAKAPQTLLSFPEVEELSRTVLLTNMPMPPNTTGYDLSPAEMAAVAKFYSNWLTTYGSIEKVELCDPAGSLVCVFTHREGALLAVAGMHQSRPVVVGTRGNARDGQVIATLASNRRKLHTIKGRQIYSYEGMLPFTTTNGHISDTKVTVVVCLKNLPPESTREQVYAVISRFSRSVYIPPEPQIAGKLLCYFRSSGEAHIFMAAVNYACGDGPVYLAEETYRNFIPRSWIVAEVHAHKFRDSQGKNSTSITPLLSTARNRYSALDVLLRMARGRLDADSMCSNDDSYMLETSCDGSVRCPPSSARSTPRSAPLLVPPAAFQDPIGNLLVHNPIAIHALRRAYEMLADWYPPGALTLAKPEANVRHQKQLSSCLWRNHIEEGVHGSAVGQNSPIRNICTTRVCCIGAGYVGGPTMAMIAYKCPHIQVCVVDLSEERIAAWNSDELPIYEPGLAEIVKECRGRNLHFSTNVASAVADCDIIFVSVNTPTKKHGQGAGRAANLAPWEGAGRTIAAHARGPKIIIEKSTVPVRTAAALQRVLDGQGTSQKYVILSNPEFLAEGTAMADLANPDRVLIGGPQNSDGRFAIDVVVGVYASWVPRERIITTNLWSSELSKLVANAFLAQRVSSINAISMLCEKTGADVNEVAHAIGTDSRIGPKFLSASVGFGGSCFQKDILNLVYLCEQFNLPEVANYWRQVVEMNDLQKTHFVQTIINSMFNTVQGKKICILGFAFKKDTGDTRETAALSVCAQLMHDGAILHVYDPQVTREQVSRRNREFTGICFHQALLEFSDHDMSFDFDKQFVSAIDPASAAKGSHAIVVLTEWDMFKELPYEEYFNTMIKPAFIFDGRNILNHGSLIKIGFEVHAIGKALRNRGLIKATPRSVTDSPELGM</sequence>
<dbReference type="Gene3D" id="1.20.5.100">
    <property type="entry name" value="Cytochrome c1, transmembrane anchor, C-terminal"/>
    <property type="match status" value="1"/>
</dbReference>
<dbReference type="Gene3D" id="3.40.50.720">
    <property type="entry name" value="NAD(P)-binding Rossmann-like Domain"/>
    <property type="match status" value="2"/>
</dbReference>
<feature type="binding site" evidence="9">
    <location>
        <begin position="535"/>
        <end position="539"/>
    </location>
    <ligand>
        <name>NAD(+)</name>
        <dbReference type="ChEBI" id="CHEBI:57540"/>
    </ligand>
</feature>
<dbReference type="SUPFAM" id="SSF48179">
    <property type="entry name" value="6-phosphogluconate dehydrogenase C-terminal domain-like"/>
    <property type="match status" value="1"/>
</dbReference>
<dbReference type="PIRSF" id="PIRSF500133">
    <property type="entry name" value="UDPglc_DH_euk"/>
    <property type="match status" value="1"/>
</dbReference>
<dbReference type="InterPro" id="IPR017476">
    <property type="entry name" value="UDP-Glc/GDP-Man"/>
</dbReference>
<dbReference type="UniPathway" id="UPA00038">
    <property type="reaction ID" value="UER00491"/>
</dbReference>
<evidence type="ECO:0000256" key="4">
    <source>
        <dbReference type="ARBA" id="ARBA00015132"/>
    </source>
</evidence>
<dbReference type="SMART" id="SM00984">
    <property type="entry name" value="UDPG_MGDP_dh_C"/>
    <property type="match status" value="1"/>
</dbReference>
<comment type="catalytic activity">
    <reaction evidence="7">
        <text>UDP-alpha-D-glucose + 2 NAD(+) + H2O = UDP-alpha-D-glucuronate + 2 NADH + 3 H(+)</text>
        <dbReference type="Rhea" id="RHEA:23596"/>
        <dbReference type="ChEBI" id="CHEBI:15377"/>
        <dbReference type="ChEBI" id="CHEBI:15378"/>
        <dbReference type="ChEBI" id="CHEBI:57540"/>
        <dbReference type="ChEBI" id="CHEBI:57945"/>
        <dbReference type="ChEBI" id="CHEBI:58052"/>
        <dbReference type="ChEBI" id="CHEBI:58885"/>
        <dbReference type="EC" id="1.1.1.22"/>
    </reaction>
</comment>
<dbReference type="GO" id="GO:0005634">
    <property type="term" value="C:nucleus"/>
    <property type="evidence" value="ECO:0007669"/>
    <property type="project" value="TreeGrafter"/>
</dbReference>
<feature type="binding site" evidence="9">
    <location>
        <position position="482"/>
    </location>
    <ligand>
        <name>NAD(+)</name>
        <dbReference type="ChEBI" id="CHEBI:57540"/>
    </ligand>
</feature>
<evidence type="ECO:0000256" key="10">
    <source>
        <dbReference type="SAM" id="MobiDB-lite"/>
    </source>
</evidence>
<dbReference type="Pfam" id="PF03721">
    <property type="entry name" value="UDPG_MGDP_dh_N"/>
    <property type="match status" value="1"/>
</dbReference>
<dbReference type="OrthoDB" id="5059218at2759"/>
<evidence type="ECO:0000256" key="8">
    <source>
        <dbReference type="PIRSR" id="PIRSR500133-1"/>
    </source>
</evidence>
<dbReference type="GO" id="GO:0006065">
    <property type="term" value="P:UDP-glucuronate biosynthetic process"/>
    <property type="evidence" value="ECO:0007669"/>
    <property type="project" value="UniProtKB-UniPathway"/>
</dbReference>
<dbReference type="PANTHER" id="PTHR11374:SF3">
    <property type="entry name" value="UDP-GLUCOSE 6-DEHYDROGENASE"/>
    <property type="match status" value="1"/>
</dbReference>
<feature type="active site" description="Nucleophile" evidence="8">
    <location>
        <position position="721"/>
    </location>
</feature>
<dbReference type="InterPro" id="IPR036291">
    <property type="entry name" value="NAD(P)-bd_dom_sf"/>
</dbReference>
<dbReference type="PANTHER" id="PTHR11374">
    <property type="entry name" value="UDP-GLUCOSE DEHYDROGENASE/UDP-MANNAC DEHYDROGENASE"/>
    <property type="match status" value="1"/>
</dbReference>
<dbReference type="InParanoid" id="C5LUX2"/>
<feature type="domain" description="UDP-glucose/GDP-mannose dehydrogenase C-terminal" evidence="11">
    <location>
        <begin position="777"/>
        <end position="905"/>
    </location>
</feature>
<dbReference type="SUPFAM" id="SSF51735">
    <property type="entry name" value="NAD(P)-binding Rossmann-fold domains"/>
    <property type="match status" value="1"/>
</dbReference>
<dbReference type="Pfam" id="PF00984">
    <property type="entry name" value="UDPG_MGDP_dh"/>
    <property type="match status" value="1"/>
</dbReference>
<keyword evidence="5" id="KW-0560">Oxidoreductase</keyword>
<comment type="similarity">
    <text evidence="2">Belongs to the UDP-glucose/GDP-mannose dehydrogenase family.</text>
</comment>
<protein>
    <recommendedName>
        <fullName evidence="4">UDP-glucose 6-dehydrogenase</fullName>
        <ecNumber evidence="3">1.1.1.22</ecNumber>
    </recommendedName>
</protein>
<evidence type="ECO:0000256" key="2">
    <source>
        <dbReference type="ARBA" id="ARBA00006601"/>
    </source>
</evidence>
<evidence type="ECO:0000256" key="1">
    <source>
        <dbReference type="ARBA" id="ARBA00004701"/>
    </source>
</evidence>
<evidence type="ECO:0000256" key="9">
    <source>
        <dbReference type="PIRSR" id="PIRSR500133-3"/>
    </source>
</evidence>
<reference evidence="12 13" key="1">
    <citation type="submission" date="2008-07" db="EMBL/GenBank/DDBJ databases">
        <authorList>
            <person name="El-Sayed N."/>
            <person name="Caler E."/>
            <person name="Inman J."/>
            <person name="Amedeo P."/>
            <person name="Hass B."/>
            <person name="Wortman J."/>
        </authorList>
    </citation>
    <scope>NUCLEOTIDE SEQUENCE [LARGE SCALE GENOMIC DNA]</scope>
    <source>
        <strain evidence="13">ATCC 50983 / TXsc</strain>
    </source>
</reference>
<feature type="binding site" evidence="9">
    <location>
        <begin position="457"/>
        <end position="462"/>
    </location>
    <ligand>
        <name>NAD(+)</name>
        <dbReference type="ChEBI" id="CHEBI:57540"/>
    </ligand>
</feature>
<dbReference type="InterPro" id="IPR036220">
    <property type="entry name" value="UDP-Glc/GDP-Man_DH_C_sf"/>
</dbReference>
<evidence type="ECO:0000256" key="5">
    <source>
        <dbReference type="ARBA" id="ARBA00023002"/>
    </source>
</evidence>
<dbReference type="RefSeq" id="XP_002766755.1">
    <property type="nucleotide sequence ID" value="XM_002766709.1"/>
</dbReference>
<dbReference type="GeneID" id="9050880"/>
<name>C5LUX2_PERM5</name>
<dbReference type="InterPro" id="IPR014026">
    <property type="entry name" value="UDP-Glc/GDP-Man_DH_dimer"/>
</dbReference>
<dbReference type="PIRSF" id="PIRSF000124">
    <property type="entry name" value="UDPglc_GDPman_dh"/>
    <property type="match status" value="1"/>
</dbReference>
<organism evidence="13">
    <name type="scientific">Perkinsus marinus (strain ATCC 50983 / TXsc)</name>
    <dbReference type="NCBI Taxonomy" id="423536"/>
    <lineage>
        <taxon>Eukaryota</taxon>
        <taxon>Sar</taxon>
        <taxon>Alveolata</taxon>
        <taxon>Perkinsozoa</taxon>
        <taxon>Perkinsea</taxon>
        <taxon>Perkinsida</taxon>
        <taxon>Perkinsidae</taxon>
        <taxon>Perkinsus</taxon>
    </lineage>
</organism>
<keyword evidence="13" id="KW-1185">Reference proteome</keyword>
<dbReference type="Pfam" id="PF03720">
    <property type="entry name" value="UDPG_MGDP_dh_C"/>
    <property type="match status" value="1"/>
</dbReference>
<dbReference type="FunFam" id="3.40.50.720:FF:000114">
    <property type="entry name" value="UDP-glucose 6-dehydrogenase"/>
    <property type="match status" value="1"/>
</dbReference>
<dbReference type="Proteomes" id="UP000007800">
    <property type="component" value="Unassembled WGS sequence"/>
</dbReference>
<dbReference type="GO" id="GO:0006024">
    <property type="term" value="P:glycosaminoglycan biosynthetic process"/>
    <property type="evidence" value="ECO:0007669"/>
    <property type="project" value="TreeGrafter"/>
</dbReference>
<dbReference type="EMBL" id="GG685688">
    <property type="protein sequence ID" value="EEQ99472.1"/>
    <property type="molecule type" value="Genomic_DNA"/>
</dbReference>
<dbReference type="FunFam" id="1.20.5.100:FF:000001">
    <property type="entry name" value="UDP-glucose 6-dehydrogenase"/>
    <property type="match status" value="1"/>
</dbReference>
<feature type="binding site" evidence="9">
    <location>
        <position position="610"/>
    </location>
    <ligand>
        <name>NAD(+)</name>
        <dbReference type="ChEBI" id="CHEBI:57540"/>
    </ligand>
</feature>
<feature type="region of interest" description="Disordered" evidence="10">
    <location>
        <begin position="9"/>
        <end position="39"/>
    </location>
</feature>
<dbReference type="InterPro" id="IPR014027">
    <property type="entry name" value="UDP-Glc/GDP-Man_DH_C"/>
</dbReference>
<feature type="binding site" evidence="9">
    <location>
        <begin position="576"/>
        <end position="577"/>
    </location>
    <ligand>
        <name>NAD(+)</name>
        <dbReference type="ChEBI" id="CHEBI:57540"/>
    </ligand>
</feature>
<dbReference type="InterPro" id="IPR028356">
    <property type="entry name" value="UDPglc_DH_euk"/>
</dbReference>
<evidence type="ECO:0000256" key="3">
    <source>
        <dbReference type="ARBA" id="ARBA00012954"/>
    </source>
</evidence>
<feature type="binding site" evidence="9">
    <location>
        <begin position="721"/>
        <end position="724"/>
    </location>
    <ligand>
        <name>NAD(+)</name>
        <dbReference type="ChEBI" id="CHEBI:57540"/>
    </ligand>
</feature>
<dbReference type="FunFam" id="3.40.50.720:FF:000032">
    <property type="entry name" value="UDP-glucose 6-dehydrogenase"/>
    <property type="match status" value="1"/>
</dbReference>
<dbReference type="InterPro" id="IPR001732">
    <property type="entry name" value="UDP-Glc/GDP-Man_DH_N"/>
</dbReference>
<evidence type="ECO:0000259" key="11">
    <source>
        <dbReference type="SMART" id="SM00984"/>
    </source>
</evidence>
<dbReference type="GO" id="GO:0051287">
    <property type="term" value="F:NAD binding"/>
    <property type="evidence" value="ECO:0007669"/>
    <property type="project" value="InterPro"/>
</dbReference>
<feature type="binding site" evidence="9">
    <location>
        <position position="791"/>
    </location>
    <ligand>
        <name>NAD(+)</name>
        <dbReference type="ChEBI" id="CHEBI:57540"/>
    </ligand>
</feature>
<evidence type="ECO:0000313" key="12">
    <source>
        <dbReference type="EMBL" id="EEQ99472.1"/>
    </source>
</evidence>
<dbReference type="OMA" id="PIRNICT"/>
<evidence type="ECO:0000256" key="7">
    <source>
        <dbReference type="ARBA" id="ARBA00047473"/>
    </source>
</evidence>
<dbReference type="EC" id="1.1.1.22" evidence="3"/>
<dbReference type="NCBIfam" id="TIGR03026">
    <property type="entry name" value="NDP-sugDHase"/>
    <property type="match status" value="1"/>
</dbReference>
<dbReference type="SUPFAM" id="SSF52413">
    <property type="entry name" value="UDP-glucose/GDP-mannose dehydrogenase C-terminal domain"/>
    <property type="match status" value="1"/>
</dbReference>
<dbReference type="AlphaFoldDB" id="C5LUX2"/>